<dbReference type="GO" id="GO:0003729">
    <property type="term" value="F:mRNA binding"/>
    <property type="evidence" value="ECO:0007669"/>
    <property type="project" value="InterPro"/>
</dbReference>
<evidence type="ECO:0008006" key="10">
    <source>
        <dbReference type="Google" id="ProtNLM"/>
    </source>
</evidence>
<dbReference type="InterPro" id="IPR012933">
    <property type="entry name" value="HicA_mRNA_interferase"/>
</dbReference>
<keyword evidence="7" id="KW-0346">Stress response</keyword>
<dbReference type="Gene3D" id="3.30.920.30">
    <property type="entry name" value="Hypothetical protein"/>
    <property type="match status" value="1"/>
</dbReference>
<dbReference type="AlphaFoldDB" id="A0A1V4AVL1"/>
<evidence type="ECO:0000256" key="5">
    <source>
        <dbReference type="ARBA" id="ARBA00022801"/>
    </source>
</evidence>
<gene>
    <name evidence="8" type="ORF">AYP45_04955</name>
</gene>
<keyword evidence="6" id="KW-0694">RNA-binding</keyword>
<evidence type="ECO:0000313" key="9">
    <source>
        <dbReference type="Proteomes" id="UP000189681"/>
    </source>
</evidence>
<keyword evidence="2" id="KW-1277">Toxin-antitoxin system</keyword>
<keyword evidence="3" id="KW-0540">Nuclease</keyword>
<name>A0A1V4AVL1_9BACT</name>
<reference evidence="8 9" key="1">
    <citation type="journal article" date="2017" name="Water Res.">
        <title>Discovery and metagenomic analysis of an anammox bacterial enrichment related to Candidatus "Brocadia caroliniensis" in a full-scale glycerol-fed nitritation-denitritation separate centrate treatment process.</title>
        <authorList>
            <person name="Park H."/>
            <person name="Brotto A.C."/>
            <person name="van Loosdrecht M.C."/>
            <person name="Chandran K."/>
        </authorList>
    </citation>
    <scope>NUCLEOTIDE SEQUENCE [LARGE SCALE GENOMIC DNA]</scope>
    <source>
        <strain evidence="8">26THWARD</strain>
    </source>
</reference>
<organism evidence="8 9">
    <name type="scientific">Candidatus Brocadia carolinensis</name>
    <dbReference type="NCBI Taxonomy" id="1004156"/>
    <lineage>
        <taxon>Bacteria</taxon>
        <taxon>Pseudomonadati</taxon>
        <taxon>Planctomycetota</taxon>
        <taxon>Candidatus Brocadiia</taxon>
        <taxon>Candidatus Brocadiales</taxon>
        <taxon>Candidatus Brocadiaceae</taxon>
        <taxon>Candidatus Brocadia</taxon>
    </lineage>
</organism>
<evidence type="ECO:0000256" key="4">
    <source>
        <dbReference type="ARBA" id="ARBA00022759"/>
    </source>
</evidence>
<dbReference type="InterPro" id="IPR038570">
    <property type="entry name" value="HicA_sf"/>
</dbReference>
<comment type="similarity">
    <text evidence="1">Belongs to the HicA mRNA interferase family.</text>
</comment>
<dbReference type="GO" id="GO:0004519">
    <property type="term" value="F:endonuclease activity"/>
    <property type="evidence" value="ECO:0007669"/>
    <property type="project" value="UniProtKB-KW"/>
</dbReference>
<dbReference type="Proteomes" id="UP000189681">
    <property type="component" value="Unassembled WGS sequence"/>
</dbReference>
<dbReference type="STRING" id="1004156.AYP45_04955"/>
<evidence type="ECO:0000256" key="3">
    <source>
        <dbReference type="ARBA" id="ARBA00022722"/>
    </source>
</evidence>
<comment type="caution">
    <text evidence="8">The sequence shown here is derived from an EMBL/GenBank/DDBJ whole genome shotgun (WGS) entry which is preliminary data.</text>
</comment>
<proteinExistence type="inferred from homology"/>
<evidence type="ECO:0000256" key="7">
    <source>
        <dbReference type="ARBA" id="ARBA00023016"/>
    </source>
</evidence>
<dbReference type="Pfam" id="PF07927">
    <property type="entry name" value="HicA_toxin"/>
    <property type="match status" value="1"/>
</dbReference>
<evidence type="ECO:0000313" key="8">
    <source>
        <dbReference type="EMBL" id="OOP57140.1"/>
    </source>
</evidence>
<dbReference type="EMBL" id="AYTS01000042">
    <property type="protein sequence ID" value="OOP57140.1"/>
    <property type="molecule type" value="Genomic_DNA"/>
</dbReference>
<keyword evidence="4" id="KW-0255">Endonuclease</keyword>
<protein>
    <recommendedName>
        <fullName evidence="10">Addiction module toxin, HicA family</fullName>
    </recommendedName>
</protein>
<evidence type="ECO:0000256" key="1">
    <source>
        <dbReference type="ARBA" id="ARBA00006620"/>
    </source>
</evidence>
<dbReference type="SUPFAM" id="SSF54786">
    <property type="entry name" value="YcfA/nrd intein domain"/>
    <property type="match status" value="1"/>
</dbReference>
<keyword evidence="5" id="KW-0378">Hydrolase</keyword>
<sequence length="50" mass="5625">MPEFPHISGNEAIKIFVKLGFKIARQRGSHVVLRKENKGCVIPLHKEVAT</sequence>
<evidence type="ECO:0000256" key="6">
    <source>
        <dbReference type="ARBA" id="ARBA00022884"/>
    </source>
</evidence>
<accession>A0A1V4AVL1</accession>
<evidence type="ECO:0000256" key="2">
    <source>
        <dbReference type="ARBA" id="ARBA00022649"/>
    </source>
</evidence>
<dbReference type="GO" id="GO:0016787">
    <property type="term" value="F:hydrolase activity"/>
    <property type="evidence" value="ECO:0007669"/>
    <property type="project" value="UniProtKB-KW"/>
</dbReference>